<protein>
    <submittedName>
        <fullName evidence="2">Uncharacterized protein</fullName>
    </submittedName>
</protein>
<evidence type="ECO:0000256" key="1">
    <source>
        <dbReference type="SAM" id="MobiDB-lite"/>
    </source>
</evidence>
<gene>
    <name evidence="2" type="ORF">DPMN_078972</name>
</gene>
<organism evidence="2 3">
    <name type="scientific">Dreissena polymorpha</name>
    <name type="common">Zebra mussel</name>
    <name type="synonym">Mytilus polymorpha</name>
    <dbReference type="NCBI Taxonomy" id="45954"/>
    <lineage>
        <taxon>Eukaryota</taxon>
        <taxon>Metazoa</taxon>
        <taxon>Spiralia</taxon>
        <taxon>Lophotrochozoa</taxon>
        <taxon>Mollusca</taxon>
        <taxon>Bivalvia</taxon>
        <taxon>Autobranchia</taxon>
        <taxon>Heteroconchia</taxon>
        <taxon>Euheterodonta</taxon>
        <taxon>Imparidentia</taxon>
        <taxon>Neoheterodontei</taxon>
        <taxon>Myida</taxon>
        <taxon>Dreissenoidea</taxon>
        <taxon>Dreissenidae</taxon>
        <taxon>Dreissena</taxon>
    </lineage>
</organism>
<feature type="compositionally biased region" description="Basic and acidic residues" evidence="1">
    <location>
        <begin position="38"/>
        <end position="63"/>
    </location>
</feature>
<proteinExistence type="predicted"/>
<dbReference type="Proteomes" id="UP000828390">
    <property type="component" value="Unassembled WGS sequence"/>
</dbReference>
<feature type="region of interest" description="Disordered" evidence="1">
    <location>
        <begin position="1"/>
        <end position="87"/>
    </location>
</feature>
<dbReference type="AlphaFoldDB" id="A0A9D4BHZ4"/>
<reference evidence="2" key="2">
    <citation type="submission" date="2020-11" db="EMBL/GenBank/DDBJ databases">
        <authorList>
            <person name="McCartney M.A."/>
            <person name="Auch B."/>
            <person name="Kono T."/>
            <person name="Mallez S."/>
            <person name="Becker A."/>
            <person name="Gohl D.M."/>
            <person name="Silverstein K.A.T."/>
            <person name="Koren S."/>
            <person name="Bechman K.B."/>
            <person name="Herman A."/>
            <person name="Abrahante J.E."/>
            <person name="Garbe J."/>
        </authorList>
    </citation>
    <scope>NUCLEOTIDE SEQUENCE</scope>
    <source>
        <strain evidence="2">Duluth1</strain>
        <tissue evidence="2">Whole animal</tissue>
    </source>
</reference>
<dbReference type="EMBL" id="JAIWYP010000015">
    <property type="protein sequence ID" value="KAH3703920.1"/>
    <property type="molecule type" value="Genomic_DNA"/>
</dbReference>
<evidence type="ECO:0000313" key="3">
    <source>
        <dbReference type="Proteomes" id="UP000828390"/>
    </source>
</evidence>
<comment type="caution">
    <text evidence="2">The sequence shown here is derived from an EMBL/GenBank/DDBJ whole genome shotgun (WGS) entry which is preliminary data.</text>
</comment>
<name>A0A9D4BHZ4_DREPO</name>
<accession>A0A9D4BHZ4</accession>
<keyword evidence="3" id="KW-1185">Reference proteome</keyword>
<sequence length="164" mass="18922">MMTETVNMIPVLKRHMTYDDRNTQQETGATPGKQLPTTDRKSRNDYEKSRKREFQEKWSKISDEGEATSGMVSDKEDLQDGSDDEMNEEVCLISSEKKLSTPGDFPAFRLRTLSFNSSFCKHGQSSTTFWSEIVLTEKARWSKQEVKVVAGLDLTKYYKRPLMM</sequence>
<reference evidence="2" key="1">
    <citation type="journal article" date="2019" name="bioRxiv">
        <title>The Genome of the Zebra Mussel, Dreissena polymorpha: A Resource for Invasive Species Research.</title>
        <authorList>
            <person name="McCartney M.A."/>
            <person name="Auch B."/>
            <person name="Kono T."/>
            <person name="Mallez S."/>
            <person name="Zhang Y."/>
            <person name="Obille A."/>
            <person name="Becker A."/>
            <person name="Abrahante J.E."/>
            <person name="Garbe J."/>
            <person name="Badalamenti J.P."/>
            <person name="Herman A."/>
            <person name="Mangelson H."/>
            <person name="Liachko I."/>
            <person name="Sullivan S."/>
            <person name="Sone E.D."/>
            <person name="Koren S."/>
            <person name="Silverstein K.A.T."/>
            <person name="Beckman K.B."/>
            <person name="Gohl D.M."/>
        </authorList>
    </citation>
    <scope>NUCLEOTIDE SEQUENCE</scope>
    <source>
        <strain evidence="2">Duluth1</strain>
        <tissue evidence="2">Whole animal</tissue>
    </source>
</reference>
<evidence type="ECO:0000313" key="2">
    <source>
        <dbReference type="EMBL" id="KAH3703920.1"/>
    </source>
</evidence>